<evidence type="ECO:0000313" key="2">
    <source>
        <dbReference type="Proteomes" id="UP001155077"/>
    </source>
</evidence>
<organism evidence="1 2">
    <name type="scientific">Gramella jeungdoensis</name>
    <dbReference type="NCBI Taxonomy" id="708091"/>
    <lineage>
        <taxon>Bacteria</taxon>
        <taxon>Pseudomonadati</taxon>
        <taxon>Bacteroidota</taxon>
        <taxon>Flavobacteriia</taxon>
        <taxon>Flavobacteriales</taxon>
        <taxon>Flavobacteriaceae</taxon>
        <taxon>Christiangramia</taxon>
    </lineage>
</organism>
<dbReference type="InterPro" id="IPR015996">
    <property type="entry name" value="UCP028451"/>
</dbReference>
<protein>
    <submittedName>
        <fullName evidence="1">DUF2461 domain-containing protein</fullName>
    </submittedName>
</protein>
<sequence length="217" mass="25923">MSFRKLFEFLRELNRNNNKEWMDEHRDEYHEVRDFFIDWLNKMDIRLAGIDPDYSPTTGKQAINRINNNLLFHPDKPVYKDHFGAGLDKEKGKGDFYIHIGINESFVAGGFYRPKKSTLDSIRAAIDYNGDEFKKIINKKTFRQTFEDLLEDDKLKTSPKSYSKDHKHIDLLRNKSFAVMHRFTQKEIQQDDFQEKVIEVYKEMLPFRRYLNNAVTV</sequence>
<gene>
    <name evidence="1" type="ORF">NE848_06985</name>
</gene>
<keyword evidence="2" id="KW-1185">Reference proteome</keyword>
<dbReference type="NCBIfam" id="TIGR02453">
    <property type="entry name" value="TIGR02453 family protein"/>
    <property type="match status" value="1"/>
</dbReference>
<dbReference type="PIRSF" id="PIRSF028451">
    <property type="entry name" value="UCP028451"/>
    <property type="match status" value="1"/>
</dbReference>
<dbReference type="EMBL" id="JAMSCK010000002">
    <property type="protein sequence ID" value="MCM8569115.1"/>
    <property type="molecule type" value="Genomic_DNA"/>
</dbReference>
<dbReference type="PANTHER" id="PTHR36452:SF1">
    <property type="entry name" value="DUF2461 DOMAIN-CONTAINING PROTEIN"/>
    <property type="match status" value="1"/>
</dbReference>
<name>A0ABT0Z1G9_9FLAO</name>
<dbReference type="RefSeq" id="WP_252111835.1">
    <property type="nucleotide sequence ID" value="NZ_JAMSCK010000002.1"/>
</dbReference>
<dbReference type="Proteomes" id="UP001155077">
    <property type="component" value="Unassembled WGS sequence"/>
</dbReference>
<proteinExistence type="predicted"/>
<evidence type="ECO:0000313" key="1">
    <source>
        <dbReference type="EMBL" id="MCM8569115.1"/>
    </source>
</evidence>
<comment type="caution">
    <text evidence="1">The sequence shown here is derived from an EMBL/GenBank/DDBJ whole genome shotgun (WGS) entry which is preliminary data.</text>
</comment>
<dbReference type="Pfam" id="PF09365">
    <property type="entry name" value="DUF2461"/>
    <property type="match status" value="1"/>
</dbReference>
<dbReference type="PANTHER" id="PTHR36452">
    <property type="entry name" value="CHROMOSOME 12, WHOLE GENOME SHOTGUN SEQUENCE"/>
    <property type="match status" value="1"/>
</dbReference>
<dbReference type="InterPro" id="IPR012808">
    <property type="entry name" value="CHP02453"/>
</dbReference>
<accession>A0ABT0Z1G9</accession>
<reference evidence="1" key="1">
    <citation type="submission" date="2022-06" db="EMBL/GenBank/DDBJ databases">
        <title>Gramella sediminis sp. nov., isolated from deep-sea sediment of the Indian Ocean.</title>
        <authorList>
            <person name="Yang L."/>
        </authorList>
    </citation>
    <scope>NUCLEOTIDE SEQUENCE</scope>
    <source>
        <strain evidence="1">HMD3159</strain>
    </source>
</reference>